<evidence type="ECO:0000313" key="2">
    <source>
        <dbReference type="EMBL" id="PIL24872.1"/>
    </source>
</evidence>
<gene>
    <name evidence="2" type="ORF">GSI_12759</name>
</gene>
<reference evidence="2 3" key="1">
    <citation type="journal article" date="2015" name="Sci. Rep.">
        <title>Chromosome-level genome map provides insights into diverse defense mechanisms in the medicinal fungus Ganoderma sinense.</title>
        <authorList>
            <person name="Zhu Y."/>
            <person name="Xu J."/>
            <person name="Sun C."/>
            <person name="Zhou S."/>
            <person name="Xu H."/>
            <person name="Nelson D.R."/>
            <person name="Qian J."/>
            <person name="Song J."/>
            <person name="Luo H."/>
            <person name="Xiang L."/>
            <person name="Li Y."/>
            <person name="Xu Z."/>
            <person name="Ji A."/>
            <person name="Wang L."/>
            <person name="Lu S."/>
            <person name="Hayward A."/>
            <person name="Sun W."/>
            <person name="Li X."/>
            <person name="Schwartz D.C."/>
            <person name="Wang Y."/>
            <person name="Chen S."/>
        </authorList>
    </citation>
    <scope>NUCLEOTIDE SEQUENCE [LARGE SCALE GENOMIC DNA]</scope>
    <source>
        <strain evidence="2 3">ZZ0214-1</strain>
    </source>
</reference>
<organism evidence="2 3">
    <name type="scientific">Ganoderma sinense ZZ0214-1</name>
    <dbReference type="NCBI Taxonomy" id="1077348"/>
    <lineage>
        <taxon>Eukaryota</taxon>
        <taxon>Fungi</taxon>
        <taxon>Dikarya</taxon>
        <taxon>Basidiomycota</taxon>
        <taxon>Agaricomycotina</taxon>
        <taxon>Agaricomycetes</taxon>
        <taxon>Polyporales</taxon>
        <taxon>Polyporaceae</taxon>
        <taxon>Ganoderma</taxon>
    </lineage>
</organism>
<protein>
    <submittedName>
        <fullName evidence="2">Uncharacterized protein</fullName>
    </submittedName>
</protein>
<dbReference type="AlphaFoldDB" id="A0A2G8RTM5"/>
<keyword evidence="3" id="KW-1185">Reference proteome</keyword>
<evidence type="ECO:0000313" key="3">
    <source>
        <dbReference type="Proteomes" id="UP000230002"/>
    </source>
</evidence>
<accession>A0A2G8RTM5</accession>
<feature type="region of interest" description="Disordered" evidence="1">
    <location>
        <begin position="19"/>
        <end position="57"/>
    </location>
</feature>
<sequence>MPRMGCPALDAVLVGRELGGVQNEPSRDAGADMGADEGISKGTGSSNSSSKKSTLRSPDGLHNLPLFTDRSASPGAIWISPSGAWMMTVLRRDCLTEGELCTDVCWTSALGLLSSVRDPADVGREATSLDTSVTGSIVVYASTWGCEAMAGQASAERPLVSCHSTTRSRINRHSSSSASGSCAVVSIAHLVSGSRLGGGCEGGWCSTSVGVKGGGGTRALRLLHMVDSPMSNLEDWPARMLTRLNDGLVGEDPRNADGMSG</sequence>
<dbReference type="Proteomes" id="UP000230002">
    <property type="component" value="Unassembled WGS sequence"/>
</dbReference>
<name>A0A2G8RTM5_9APHY</name>
<feature type="compositionally biased region" description="Low complexity" evidence="1">
    <location>
        <begin position="40"/>
        <end position="52"/>
    </location>
</feature>
<dbReference type="EMBL" id="AYKW01000056">
    <property type="protein sequence ID" value="PIL24872.1"/>
    <property type="molecule type" value="Genomic_DNA"/>
</dbReference>
<comment type="caution">
    <text evidence="2">The sequence shown here is derived from an EMBL/GenBank/DDBJ whole genome shotgun (WGS) entry which is preliminary data.</text>
</comment>
<evidence type="ECO:0000256" key="1">
    <source>
        <dbReference type="SAM" id="MobiDB-lite"/>
    </source>
</evidence>
<proteinExistence type="predicted"/>